<protein>
    <recommendedName>
        <fullName evidence="9">ABC3 transporter permease C-terminal domain-containing protein</fullName>
    </recommendedName>
</protein>
<evidence type="ECO:0000256" key="4">
    <source>
        <dbReference type="ARBA" id="ARBA00022989"/>
    </source>
</evidence>
<evidence type="ECO:0000313" key="11">
    <source>
        <dbReference type="Proteomes" id="UP000614741"/>
    </source>
</evidence>
<gene>
    <name evidence="10" type="ORF">Cph01nite_29800</name>
</gene>
<feature type="transmembrane region" description="Helical" evidence="8">
    <location>
        <begin position="789"/>
        <end position="810"/>
    </location>
</feature>
<keyword evidence="11" id="KW-1185">Reference proteome</keyword>
<dbReference type="EMBL" id="BONP01000022">
    <property type="protein sequence ID" value="GIG41218.1"/>
    <property type="molecule type" value="Genomic_DNA"/>
</dbReference>
<proteinExistence type="inferred from homology"/>
<feature type="transmembrane region" description="Helical" evidence="8">
    <location>
        <begin position="841"/>
        <end position="860"/>
    </location>
</feature>
<keyword evidence="3 8" id="KW-0812">Transmembrane</keyword>
<feature type="transmembrane region" description="Helical" evidence="8">
    <location>
        <begin position="506"/>
        <end position="526"/>
    </location>
</feature>
<accession>A0ABQ4DPF0</accession>
<feature type="transmembrane region" description="Helical" evidence="8">
    <location>
        <begin position="470"/>
        <end position="490"/>
    </location>
</feature>
<dbReference type="Pfam" id="PF02687">
    <property type="entry name" value="FtsX"/>
    <property type="match status" value="1"/>
</dbReference>
<feature type="transmembrane region" description="Helical" evidence="8">
    <location>
        <begin position="880"/>
        <end position="904"/>
    </location>
</feature>
<evidence type="ECO:0000256" key="8">
    <source>
        <dbReference type="SAM" id="Phobius"/>
    </source>
</evidence>
<evidence type="ECO:0000256" key="3">
    <source>
        <dbReference type="ARBA" id="ARBA00022692"/>
    </source>
</evidence>
<dbReference type="Proteomes" id="UP000614741">
    <property type="component" value="Unassembled WGS sequence"/>
</dbReference>
<sequence>MNRHGAHRRTDRRPRRQAGTSTAGVLGRARADRWPLVLTTLVVALAAFLATATPRLVAATGDASLRYAVRAAGPAADVTLRRAFDADPGGQRTLHVDLAARTREATQLVHASLAPALDAVLAEPVTTVATLPLLVVGPGTDLDRPVLRTAFVDRAGAPAVTWVRGRPAGATLSPQEARAWPVGAPVPVEVGLSQDVAAALGVDVGDTLTTRNENASVVLDATVSGIFRAGSPTDPVWSTVPGLLEPRTVGTFLTRQTQLTGLLSDASLPAAVLAMPPGTTSRVVTFAPDPDSLAQADVATVAAEVAGLRAAADEPVPGGASRTTVTTTLDTVLLDARARFRAAVAQSSVLLAGVLAVTLLTLLVAAALLVRRRATVLATYRARGASLPAIGLELGVESVTVAAVGCGAGAGLAALLVPGPVAWPWLAPVVVVAALAPPALAVRHAGASTGGRRGAGNRTERAAAAGDRRAARLAVEAAVVLLAVGALAALRTRGVVDTGAARSDPLLALAPTLGALAGAALLLRALPPLLRGAVRRTSGWRRAVPVLAAARAQASAGAALPFLALTLATSLVVLGATFVATVQRGEVDASWLAVGADVRVTSEPDPGLTDVAAALRTHDGVRTALAGRVEDHVQVFGPRGDDLVRLVVLPSAAFSDLLAGTPLPDAPELARLDRADPAGRPGVLLSAGLRVEEGADLVLAWSGARVDVRAVGTASAVLTAGEDTVVIDRAALERALGGSVAPDRLWVVGTGARAAVAATSSLADATVETRDGWLAAHRAEPLTVGVQRLAAAAAVVLLALTALVVVLASATSAPHRGRTLGTLRTLGLDGRAARTVTAGELLPGPLLAGAGGLGLGVLLAEVTTGPLALRLVTGQPTDPPVALSAWSLTPPVVVTLTVLALVLAESSSRRRERLGEILRVGGS</sequence>
<feature type="transmembrane region" description="Helical" evidence="8">
    <location>
        <begin position="422"/>
        <end position="442"/>
    </location>
</feature>
<name>A0ABQ4DPF0_9CELL</name>
<dbReference type="InterPro" id="IPR003838">
    <property type="entry name" value="ABC3_permease_C"/>
</dbReference>
<evidence type="ECO:0000256" key="5">
    <source>
        <dbReference type="ARBA" id="ARBA00023136"/>
    </source>
</evidence>
<keyword evidence="5 8" id="KW-0472">Membrane</keyword>
<feature type="transmembrane region" description="Helical" evidence="8">
    <location>
        <begin position="349"/>
        <end position="370"/>
    </location>
</feature>
<keyword evidence="2" id="KW-1003">Cell membrane</keyword>
<feature type="compositionally biased region" description="Basic residues" evidence="7">
    <location>
        <begin position="1"/>
        <end position="16"/>
    </location>
</feature>
<feature type="region of interest" description="Disordered" evidence="7">
    <location>
        <begin position="1"/>
        <end position="26"/>
    </location>
</feature>
<comment type="similarity">
    <text evidence="6">Belongs to the ABC-4 integral membrane protein family.</text>
</comment>
<evidence type="ECO:0000256" key="2">
    <source>
        <dbReference type="ARBA" id="ARBA00022475"/>
    </source>
</evidence>
<dbReference type="PANTHER" id="PTHR30572:SF4">
    <property type="entry name" value="ABC TRANSPORTER PERMEASE YTRF"/>
    <property type="match status" value="1"/>
</dbReference>
<reference evidence="10 11" key="1">
    <citation type="submission" date="2021-01" db="EMBL/GenBank/DDBJ databases">
        <title>Whole genome shotgun sequence of Cellulomonas phragmiteti NBRC 110785.</title>
        <authorList>
            <person name="Komaki H."/>
            <person name="Tamura T."/>
        </authorList>
    </citation>
    <scope>NUCLEOTIDE SEQUENCE [LARGE SCALE GENOMIC DNA]</scope>
    <source>
        <strain evidence="10 11">NBRC 110785</strain>
    </source>
</reference>
<feature type="transmembrane region" description="Helical" evidence="8">
    <location>
        <begin position="559"/>
        <end position="580"/>
    </location>
</feature>
<comment type="caution">
    <text evidence="10">The sequence shown here is derived from an EMBL/GenBank/DDBJ whole genome shotgun (WGS) entry which is preliminary data.</text>
</comment>
<evidence type="ECO:0000313" key="10">
    <source>
        <dbReference type="EMBL" id="GIG41218.1"/>
    </source>
</evidence>
<dbReference type="InterPro" id="IPR050250">
    <property type="entry name" value="Macrolide_Exporter_MacB"/>
</dbReference>
<dbReference type="RefSeq" id="WP_203675513.1">
    <property type="nucleotide sequence ID" value="NZ_BONP01000022.1"/>
</dbReference>
<evidence type="ECO:0000259" key="9">
    <source>
        <dbReference type="Pfam" id="PF02687"/>
    </source>
</evidence>
<evidence type="ECO:0000256" key="1">
    <source>
        <dbReference type="ARBA" id="ARBA00004651"/>
    </source>
</evidence>
<dbReference type="PANTHER" id="PTHR30572">
    <property type="entry name" value="MEMBRANE COMPONENT OF TRANSPORTER-RELATED"/>
    <property type="match status" value="1"/>
</dbReference>
<keyword evidence="4 8" id="KW-1133">Transmembrane helix</keyword>
<feature type="transmembrane region" description="Helical" evidence="8">
    <location>
        <begin position="391"/>
        <end position="416"/>
    </location>
</feature>
<evidence type="ECO:0000256" key="7">
    <source>
        <dbReference type="SAM" id="MobiDB-lite"/>
    </source>
</evidence>
<feature type="domain" description="ABC3 transporter permease C-terminal" evidence="9">
    <location>
        <begin position="793"/>
        <end position="903"/>
    </location>
</feature>
<evidence type="ECO:0000256" key="6">
    <source>
        <dbReference type="ARBA" id="ARBA00038076"/>
    </source>
</evidence>
<comment type="subcellular location">
    <subcellularLocation>
        <location evidence="1">Cell membrane</location>
        <topology evidence="1">Multi-pass membrane protein</topology>
    </subcellularLocation>
</comment>
<organism evidence="10 11">
    <name type="scientific">Cellulomonas phragmiteti</name>
    <dbReference type="NCBI Taxonomy" id="478780"/>
    <lineage>
        <taxon>Bacteria</taxon>
        <taxon>Bacillati</taxon>
        <taxon>Actinomycetota</taxon>
        <taxon>Actinomycetes</taxon>
        <taxon>Micrococcales</taxon>
        <taxon>Cellulomonadaceae</taxon>
        <taxon>Cellulomonas</taxon>
    </lineage>
</organism>